<dbReference type="InterPro" id="IPR000358">
    <property type="entry name" value="RNR_small_fam"/>
</dbReference>
<evidence type="ECO:0000256" key="4">
    <source>
        <dbReference type="ARBA" id="ARBA00012274"/>
    </source>
</evidence>
<dbReference type="PANTHER" id="PTHR23409:SF18">
    <property type="entry name" value="RIBONUCLEOSIDE-DIPHOSPHATE REDUCTASE SUBUNIT M2"/>
    <property type="match status" value="1"/>
</dbReference>
<comment type="caution">
    <text evidence="6">The sequence shown here is derived from an EMBL/GenBank/DDBJ whole genome shotgun (WGS) entry which is preliminary data.</text>
</comment>
<organism evidence="6 7">
    <name type="scientific">Staphylococcus lugdunensis</name>
    <dbReference type="NCBI Taxonomy" id="28035"/>
    <lineage>
        <taxon>Bacteria</taxon>
        <taxon>Bacillati</taxon>
        <taxon>Bacillota</taxon>
        <taxon>Bacilli</taxon>
        <taxon>Bacillales</taxon>
        <taxon>Staphylococcaceae</taxon>
        <taxon>Staphylococcus</taxon>
    </lineage>
</organism>
<dbReference type="InterPro" id="IPR012348">
    <property type="entry name" value="RNR-like"/>
</dbReference>
<comment type="subunit">
    <text evidence="3">Tetramer of two alpha and two beta subunits.</text>
</comment>
<dbReference type="RefSeq" id="WP_060795715.1">
    <property type="nucleotide sequence ID" value="NZ_KQ957397.1"/>
</dbReference>
<dbReference type="PANTHER" id="PTHR23409">
    <property type="entry name" value="RIBONUCLEOSIDE-DIPHOSPHATE REDUCTASE SMALL CHAIN"/>
    <property type="match status" value="1"/>
</dbReference>
<dbReference type="AlphaFoldDB" id="A0ABD4EDM6"/>
<comment type="similarity">
    <text evidence="2">Belongs to the ribonucleoside diphosphate reductase small chain family.</text>
</comment>
<dbReference type="GO" id="GO:0004748">
    <property type="term" value="F:ribonucleoside-diphosphate reductase activity, thioredoxin disulfide as acceptor"/>
    <property type="evidence" value="ECO:0007669"/>
    <property type="project" value="UniProtKB-EC"/>
</dbReference>
<dbReference type="InterPro" id="IPR009078">
    <property type="entry name" value="Ferritin-like_SF"/>
</dbReference>
<dbReference type="InterPro" id="IPR033909">
    <property type="entry name" value="RNR_small"/>
</dbReference>
<dbReference type="Gene3D" id="1.10.620.20">
    <property type="entry name" value="Ribonucleotide Reductase, subunit A"/>
    <property type="match status" value="1"/>
</dbReference>
<dbReference type="SUPFAM" id="SSF47240">
    <property type="entry name" value="Ferritin-like"/>
    <property type="match status" value="1"/>
</dbReference>
<gene>
    <name evidence="6" type="ORF">HMPREF3225_02106</name>
</gene>
<dbReference type="Proteomes" id="UP000070063">
    <property type="component" value="Unassembled WGS sequence"/>
</dbReference>
<comment type="catalytic activity">
    <reaction evidence="5">
        <text>a 2'-deoxyribonucleoside 5'-diphosphate + [thioredoxin]-disulfide + H2O = a ribonucleoside 5'-diphosphate + [thioredoxin]-dithiol</text>
        <dbReference type="Rhea" id="RHEA:23252"/>
        <dbReference type="Rhea" id="RHEA-COMP:10698"/>
        <dbReference type="Rhea" id="RHEA-COMP:10700"/>
        <dbReference type="ChEBI" id="CHEBI:15377"/>
        <dbReference type="ChEBI" id="CHEBI:29950"/>
        <dbReference type="ChEBI" id="CHEBI:50058"/>
        <dbReference type="ChEBI" id="CHEBI:57930"/>
        <dbReference type="ChEBI" id="CHEBI:73316"/>
        <dbReference type="EC" id="1.17.4.1"/>
    </reaction>
</comment>
<name>A0ABD4EDM6_STALU</name>
<dbReference type="NCBIfam" id="NF007183">
    <property type="entry name" value="PRK09614.1-2"/>
    <property type="match status" value="1"/>
</dbReference>
<evidence type="ECO:0000256" key="5">
    <source>
        <dbReference type="ARBA" id="ARBA00047754"/>
    </source>
</evidence>
<sequence>MKAVNWNTQEDMTNMFWRQNISQMWVETEFKVSKDIASWKTLTDDERNTFKRALAGLTGLDTHQADDGMPLIMLHTTDLRKKAVYSFMAMMEQIHAKSYSHIFTTLLPSSETNYLLDTWVIEEPHLKYKADKIIENYHKLWGKEASIYDQYIARVSSVFLETFLFYSGFYYPLYLAGQGKMTTSGEIIRKILLDESIHGVFTGIDAQSLRNELSENEKQ</sequence>
<evidence type="ECO:0000313" key="7">
    <source>
        <dbReference type="Proteomes" id="UP000070063"/>
    </source>
</evidence>
<comment type="cofactor">
    <cofactor evidence="1">
        <name>Fe cation</name>
        <dbReference type="ChEBI" id="CHEBI:24875"/>
    </cofactor>
</comment>
<accession>A0ABD4EDM6</accession>
<evidence type="ECO:0000256" key="3">
    <source>
        <dbReference type="ARBA" id="ARBA00011209"/>
    </source>
</evidence>
<evidence type="ECO:0000256" key="2">
    <source>
        <dbReference type="ARBA" id="ARBA00009303"/>
    </source>
</evidence>
<proteinExistence type="inferred from homology"/>
<dbReference type="EMBL" id="LRQI01000088">
    <property type="protein sequence ID" value="KXA36708.1"/>
    <property type="molecule type" value="Genomic_DNA"/>
</dbReference>
<feature type="non-terminal residue" evidence="6">
    <location>
        <position position="219"/>
    </location>
</feature>
<evidence type="ECO:0000256" key="1">
    <source>
        <dbReference type="ARBA" id="ARBA00001962"/>
    </source>
</evidence>
<reference evidence="6 7" key="1">
    <citation type="submission" date="2016-01" db="EMBL/GenBank/DDBJ databases">
        <authorList>
            <person name="Mitreva M."/>
            <person name="Pepin K.H."/>
            <person name="Mihindukulasuriya K.A."/>
            <person name="Fulton R."/>
            <person name="Fronick C."/>
            <person name="O'Laughlin M."/>
            <person name="Miner T."/>
            <person name="Herter B."/>
            <person name="Rosa B.A."/>
            <person name="Cordes M."/>
            <person name="Tomlinson C."/>
            <person name="Wollam A."/>
            <person name="Palsikar V.B."/>
            <person name="Mardis E.R."/>
            <person name="Wilson R.K."/>
        </authorList>
    </citation>
    <scope>NUCLEOTIDE SEQUENCE [LARGE SCALE GENOMIC DNA]</scope>
    <source>
        <strain evidence="6 7">MJR7738</strain>
    </source>
</reference>
<protein>
    <recommendedName>
        <fullName evidence="4">ribonucleoside-diphosphate reductase</fullName>
        <ecNumber evidence="4">1.17.4.1</ecNumber>
    </recommendedName>
</protein>
<dbReference type="EC" id="1.17.4.1" evidence="4"/>
<dbReference type="Pfam" id="PF00268">
    <property type="entry name" value="Ribonuc_red_sm"/>
    <property type="match status" value="1"/>
</dbReference>
<evidence type="ECO:0000313" key="6">
    <source>
        <dbReference type="EMBL" id="KXA36708.1"/>
    </source>
</evidence>
<dbReference type="CDD" id="cd01049">
    <property type="entry name" value="RNRR2"/>
    <property type="match status" value="1"/>
</dbReference>